<feature type="compositionally biased region" description="Polar residues" evidence="3">
    <location>
        <begin position="7"/>
        <end position="22"/>
    </location>
</feature>
<dbReference type="SUPFAM" id="SSF52091">
    <property type="entry name" value="SpoIIaa-like"/>
    <property type="match status" value="1"/>
</dbReference>
<dbReference type="PANTHER" id="PTHR33495:SF2">
    <property type="entry name" value="ANTI-SIGMA FACTOR ANTAGONIST TM_1081-RELATED"/>
    <property type="match status" value="1"/>
</dbReference>
<evidence type="ECO:0000313" key="6">
    <source>
        <dbReference type="Proteomes" id="UP000318578"/>
    </source>
</evidence>
<feature type="region of interest" description="Disordered" evidence="3">
    <location>
        <begin position="1"/>
        <end position="36"/>
    </location>
</feature>
<dbReference type="Gene3D" id="3.30.750.24">
    <property type="entry name" value="STAS domain"/>
    <property type="match status" value="1"/>
</dbReference>
<gene>
    <name evidence="5" type="ORF">FNH06_21510</name>
</gene>
<sequence>MGGGGSWTRSPRTAKTDQSPSSRGGGRMLEGLEFSRRSERGATTVVVAGELDAFTAPSLANELDTQLARAERDVVVDVSEVTFMSGAGLEVLMTAAAEAAGTGIRMRVRTTGSRAVERVLEAAGGEHLLPRAD</sequence>
<dbReference type="CDD" id="cd07043">
    <property type="entry name" value="STAS_anti-anti-sigma_factors"/>
    <property type="match status" value="1"/>
</dbReference>
<protein>
    <recommendedName>
        <fullName evidence="2">Anti-sigma factor antagonist</fullName>
    </recommendedName>
</protein>
<dbReference type="PROSITE" id="PS50801">
    <property type="entry name" value="STAS"/>
    <property type="match status" value="1"/>
</dbReference>
<dbReference type="NCBIfam" id="TIGR00377">
    <property type="entry name" value="ant_ant_sig"/>
    <property type="match status" value="1"/>
</dbReference>
<name>A0A558A7I0_9PSEU</name>
<accession>A0A558A7I0</accession>
<evidence type="ECO:0000259" key="4">
    <source>
        <dbReference type="PROSITE" id="PS50801"/>
    </source>
</evidence>
<keyword evidence="6" id="KW-1185">Reference proteome</keyword>
<dbReference type="InterPro" id="IPR002645">
    <property type="entry name" value="STAS_dom"/>
</dbReference>
<evidence type="ECO:0000256" key="3">
    <source>
        <dbReference type="SAM" id="MobiDB-lite"/>
    </source>
</evidence>
<dbReference type="InterPro" id="IPR058548">
    <property type="entry name" value="MlaB-like_STAS"/>
</dbReference>
<dbReference type="Pfam" id="PF13466">
    <property type="entry name" value="STAS_2"/>
    <property type="match status" value="1"/>
</dbReference>
<comment type="caution">
    <text evidence="5">The sequence shown here is derived from an EMBL/GenBank/DDBJ whole genome shotgun (WGS) entry which is preliminary data.</text>
</comment>
<dbReference type="Proteomes" id="UP000318578">
    <property type="component" value="Unassembled WGS sequence"/>
</dbReference>
<comment type="similarity">
    <text evidence="1 2">Belongs to the anti-sigma-factor antagonist family.</text>
</comment>
<dbReference type="GO" id="GO:0043856">
    <property type="term" value="F:anti-sigma factor antagonist activity"/>
    <property type="evidence" value="ECO:0007669"/>
    <property type="project" value="InterPro"/>
</dbReference>
<dbReference type="PANTHER" id="PTHR33495">
    <property type="entry name" value="ANTI-SIGMA FACTOR ANTAGONIST TM_1081-RELATED-RELATED"/>
    <property type="match status" value="1"/>
</dbReference>
<proteinExistence type="inferred from homology"/>
<dbReference type="EMBL" id="VJZA01000038">
    <property type="protein sequence ID" value="TVT20211.1"/>
    <property type="molecule type" value="Genomic_DNA"/>
</dbReference>
<dbReference type="AlphaFoldDB" id="A0A558A7I0"/>
<evidence type="ECO:0000256" key="2">
    <source>
        <dbReference type="RuleBase" id="RU003749"/>
    </source>
</evidence>
<feature type="domain" description="STAS" evidence="4">
    <location>
        <begin position="32"/>
        <end position="133"/>
    </location>
</feature>
<evidence type="ECO:0000256" key="1">
    <source>
        <dbReference type="ARBA" id="ARBA00009013"/>
    </source>
</evidence>
<evidence type="ECO:0000313" key="5">
    <source>
        <dbReference type="EMBL" id="TVT20211.1"/>
    </source>
</evidence>
<organism evidence="5 6">
    <name type="scientific">Amycolatopsis acidiphila</name>
    <dbReference type="NCBI Taxonomy" id="715473"/>
    <lineage>
        <taxon>Bacteria</taxon>
        <taxon>Bacillati</taxon>
        <taxon>Actinomycetota</taxon>
        <taxon>Actinomycetes</taxon>
        <taxon>Pseudonocardiales</taxon>
        <taxon>Pseudonocardiaceae</taxon>
        <taxon>Amycolatopsis</taxon>
    </lineage>
</organism>
<dbReference type="InterPro" id="IPR003658">
    <property type="entry name" value="Anti-sigma_ant"/>
</dbReference>
<dbReference type="OrthoDB" id="5194587at2"/>
<dbReference type="InterPro" id="IPR036513">
    <property type="entry name" value="STAS_dom_sf"/>
</dbReference>
<reference evidence="5 6" key="1">
    <citation type="submission" date="2019-07" db="EMBL/GenBank/DDBJ databases">
        <title>New species of Amycolatopsis and Streptomyces.</title>
        <authorList>
            <person name="Duangmal K."/>
            <person name="Teo W.F.A."/>
            <person name="Lipun K."/>
        </authorList>
    </citation>
    <scope>NUCLEOTIDE SEQUENCE [LARGE SCALE GENOMIC DNA]</scope>
    <source>
        <strain evidence="5 6">JCM 30562</strain>
    </source>
</reference>